<protein>
    <submittedName>
        <fullName evidence="2">Glycosyl transferase family protein</fullName>
    </submittedName>
</protein>
<dbReference type="STRING" id="1082933.A6B35_05260"/>
<keyword evidence="3" id="KW-1185">Reference proteome</keyword>
<dbReference type="KEGG" id="mamo:A6B35_05260"/>
<dbReference type="PANTHER" id="PTHR22916">
    <property type="entry name" value="GLYCOSYLTRANSFERASE"/>
    <property type="match status" value="1"/>
</dbReference>
<sequence>MKLSVSIVTFQQVDYIRQAVESTLQQQTRFPIEVIVGDDASTDGTLEVLEDIHAGAPDRVKLLRARSNYGDFGLSNVMATIDAAQGEYVAFLDGDDYWTDRFKLQRQVEFMDAHPECAISAHRVEHVCEDGTRQLSVRPGVGDAVYDIDRLLNVNFTPKSATMVRKAALDALPGWYRTTTVASAAWLLNVLTARGGKVGFIDDVMAAHRIHRDSVTLLYGTRRMLADKLAALEMLRPYFPQQEEALLCAERRIRRRLRMLDLSPHGYAFLQWLYNHATARRA</sequence>
<dbReference type="AlphaFoldDB" id="G6YFR3"/>
<dbReference type="EMBL" id="AGSN01000164">
    <property type="protein sequence ID" value="EHH09420.1"/>
    <property type="molecule type" value="Genomic_DNA"/>
</dbReference>
<evidence type="ECO:0000313" key="2">
    <source>
        <dbReference type="EMBL" id="EHH09420.1"/>
    </source>
</evidence>
<feature type="domain" description="Glycosyltransferase 2-like" evidence="1">
    <location>
        <begin position="4"/>
        <end position="170"/>
    </location>
</feature>
<gene>
    <name evidence="2" type="ORF">MEA186_24085</name>
</gene>
<dbReference type="Gene3D" id="3.90.550.10">
    <property type="entry name" value="Spore Coat Polysaccharide Biosynthesis Protein SpsA, Chain A"/>
    <property type="match status" value="1"/>
</dbReference>
<reference evidence="2 3" key="1">
    <citation type="journal article" date="2012" name="J. Bacteriol.">
        <title>Draft Genome Sequence of Plant Growth-Promoting Rhizobium Mesorhizobium amorphae, Isolated from Zinc-Lead Mine Tailings.</title>
        <authorList>
            <person name="Hao X."/>
            <person name="Lin Y."/>
            <person name="Johnstone L."/>
            <person name="Baltrus D.A."/>
            <person name="Miller S.J."/>
            <person name="Wei G."/>
            <person name="Rensing C."/>
        </authorList>
    </citation>
    <scope>NUCLEOTIDE SEQUENCE [LARGE SCALE GENOMIC DNA]</scope>
    <source>
        <strain evidence="2 3">CCNWGS0123</strain>
    </source>
</reference>
<accession>G6YFR3</accession>
<dbReference type="InterPro" id="IPR029044">
    <property type="entry name" value="Nucleotide-diphossugar_trans"/>
</dbReference>
<name>G6YFR3_9HYPH</name>
<dbReference type="GO" id="GO:0016758">
    <property type="term" value="F:hexosyltransferase activity"/>
    <property type="evidence" value="ECO:0007669"/>
    <property type="project" value="UniProtKB-ARBA"/>
</dbReference>
<dbReference type="Proteomes" id="UP000002949">
    <property type="component" value="Unassembled WGS sequence"/>
</dbReference>
<dbReference type="RefSeq" id="WP_006204521.1">
    <property type="nucleotide sequence ID" value="NZ_AGSN01000164.1"/>
</dbReference>
<dbReference type="SUPFAM" id="SSF53448">
    <property type="entry name" value="Nucleotide-diphospho-sugar transferases"/>
    <property type="match status" value="1"/>
</dbReference>
<dbReference type="PATRIC" id="fig|1082933.3.peg.4678"/>
<dbReference type="Pfam" id="PF00535">
    <property type="entry name" value="Glycos_transf_2"/>
    <property type="match status" value="1"/>
</dbReference>
<organism evidence="2 3">
    <name type="scientific">Mesorhizobium amorphae CCNWGS0123</name>
    <dbReference type="NCBI Taxonomy" id="1082933"/>
    <lineage>
        <taxon>Bacteria</taxon>
        <taxon>Pseudomonadati</taxon>
        <taxon>Pseudomonadota</taxon>
        <taxon>Alphaproteobacteria</taxon>
        <taxon>Hyphomicrobiales</taxon>
        <taxon>Phyllobacteriaceae</taxon>
        <taxon>Mesorhizobium</taxon>
    </lineage>
</organism>
<dbReference type="PANTHER" id="PTHR22916:SF3">
    <property type="entry name" value="UDP-GLCNAC:BETAGAL BETA-1,3-N-ACETYLGLUCOSAMINYLTRANSFERASE-LIKE PROTEIN 1"/>
    <property type="match status" value="1"/>
</dbReference>
<evidence type="ECO:0000313" key="3">
    <source>
        <dbReference type="Proteomes" id="UP000002949"/>
    </source>
</evidence>
<evidence type="ECO:0000259" key="1">
    <source>
        <dbReference type="Pfam" id="PF00535"/>
    </source>
</evidence>
<keyword evidence="2" id="KW-0808">Transferase</keyword>
<dbReference type="InterPro" id="IPR001173">
    <property type="entry name" value="Glyco_trans_2-like"/>
</dbReference>
<proteinExistence type="predicted"/>
<dbReference type="eggNOG" id="COG0463">
    <property type="taxonomic scope" value="Bacteria"/>
</dbReference>